<evidence type="ECO:0000256" key="2">
    <source>
        <dbReference type="ARBA" id="ARBA00009457"/>
    </source>
</evidence>
<evidence type="ECO:0000256" key="3">
    <source>
        <dbReference type="ARBA" id="ARBA00022692"/>
    </source>
</evidence>
<keyword evidence="4 8" id="KW-1133">Transmembrane helix</keyword>
<proteinExistence type="inferred from homology"/>
<keyword evidence="5 6" id="KW-0472">Membrane</keyword>
<evidence type="ECO:0000256" key="8">
    <source>
        <dbReference type="SAM" id="Phobius"/>
    </source>
</evidence>
<dbReference type="GO" id="GO:0005886">
    <property type="term" value="C:plasma membrane"/>
    <property type="evidence" value="ECO:0007669"/>
    <property type="project" value="TreeGrafter"/>
</dbReference>
<dbReference type="PANTHER" id="PTHR10926:SF23">
    <property type="entry name" value="CELL CYCLE CONTROL PROTEIN 50A"/>
    <property type="match status" value="1"/>
</dbReference>
<evidence type="ECO:0000256" key="5">
    <source>
        <dbReference type="ARBA" id="ARBA00023136"/>
    </source>
</evidence>
<sequence length="364" mass="41211">MPDDLPKIPRSRGKKNKPSESALHQQKLRAYKPILSITCTLPLFFILGAIFTPAGLLLFKAAQSAQEYNITFTNCNATGIDGPVRGAEDDLQKGIFNQSLKCIIAFNLSEDFNGDVNFYYGLENFYQNHRRYVKSRNDIQLAGNLESTADCDPYSTTNASGVDLPYAPCGAVANSMYNDTFKLFKTKFADNGLLTELMDVPFTTDGVVWSIETKRKFLNPRSPPGQNKTLCELFSNTVKPPNWQTDVCKLTDGSSFGFESVDFIVWMNVAALPTFRKLYRRLNRTSANFTNGLPKGTYRLEVDYNYPVKAFNGQKRFIITTQQWTGPKNYFLSIAYMTVGVFLLSFSFLLLIIYLKQLREEKNK</sequence>
<dbReference type="AlphaFoldDB" id="A0A914UIK7"/>
<comment type="subcellular location">
    <subcellularLocation>
        <location evidence="1">Membrane</location>
    </subcellularLocation>
</comment>
<feature type="transmembrane region" description="Helical" evidence="8">
    <location>
        <begin position="34"/>
        <end position="59"/>
    </location>
</feature>
<dbReference type="Proteomes" id="UP000887566">
    <property type="component" value="Unplaced"/>
</dbReference>
<comment type="similarity">
    <text evidence="2 6">Belongs to the CDC50/LEM3 family.</text>
</comment>
<feature type="transmembrane region" description="Helical" evidence="8">
    <location>
        <begin position="330"/>
        <end position="355"/>
    </location>
</feature>
<dbReference type="PIRSF" id="PIRSF015840">
    <property type="entry name" value="DUF284_TM_euk"/>
    <property type="match status" value="1"/>
</dbReference>
<dbReference type="GO" id="GO:0005783">
    <property type="term" value="C:endoplasmic reticulum"/>
    <property type="evidence" value="ECO:0007669"/>
    <property type="project" value="TreeGrafter"/>
</dbReference>
<accession>A0A914UIK7</accession>
<evidence type="ECO:0000313" key="9">
    <source>
        <dbReference type="Proteomes" id="UP000887566"/>
    </source>
</evidence>
<reference evidence="10" key="1">
    <citation type="submission" date="2022-11" db="UniProtKB">
        <authorList>
            <consortium name="WormBaseParasite"/>
        </authorList>
    </citation>
    <scope>IDENTIFICATION</scope>
</reference>
<keyword evidence="3 8" id="KW-0812">Transmembrane</keyword>
<evidence type="ECO:0000256" key="6">
    <source>
        <dbReference type="PIRNR" id="PIRNR015840"/>
    </source>
</evidence>
<evidence type="ECO:0000256" key="4">
    <source>
        <dbReference type="ARBA" id="ARBA00022989"/>
    </source>
</evidence>
<evidence type="ECO:0000256" key="1">
    <source>
        <dbReference type="ARBA" id="ARBA00004370"/>
    </source>
</evidence>
<name>A0A914UIK7_9BILA</name>
<dbReference type="GO" id="GO:0005794">
    <property type="term" value="C:Golgi apparatus"/>
    <property type="evidence" value="ECO:0007669"/>
    <property type="project" value="TreeGrafter"/>
</dbReference>
<dbReference type="WBParaSite" id="PSAMB.scaffold1041size36772.g10504.t1">
    <property type="protein sequence ID" value="PSAMB.scaffold1041size36772.g10504.t1"/>
    <property type="gene ID" value="PSAMB.scaffold1041size36772.g10504"/>
</dbReference>
<evidence type="ECO:0000256" key="7">
    <source>
        <dbReference type="SAM" id="MobiDB-lite"/>
    </source>
</evidence>
<dbReference type="InterPro" id="IPR005045">
    <property type="entry name" value="CDC50/LEM3_fam"/>
</dbReference>
<dbReference type="Pfam" id="PF03381">
    <property type="entry name" value="CDC50"/>
    <property type="match status" value="1"/>
</dbReference>
<feature type="region of interest" description="Disordered" evidence="7">
    <location>
        <begin position="1"/>
        <end position="23"/>
    </location>
</feature>
<dbReference type="PANTHER" id="PTHR10926">
    <property type="entry name" value="CELL CYCLE CONTROL PROTEIN 50"/>
    <property type="match status" value="1"/>
</dbReference>
<protein>
    <submittedName>
        <fullName evidence="10">Cell cycle control protein 50A</fullName>
    </submittedName>
</protein>
<organism evidence="9 10">
    <name type="scientific">Plectus sambesii</name>
    <dbReference type="NCBI Taxonomy" id="2011161"/>
    <lineage>
        <taxon>Eukaryota</taxon>
        <taxon>Metazoa</taxon>
        <taxon>Ecdysozoa</taxon>
        <taxon>Nematoda</taxon>
        <taxon>Chromadorea</taxon>
        <taxon>Plectida</taxon>
        <taxon>Plectina</taxon>
        <taxon>Plectoidea</taxon>
        <taxon>Plectidae</taxon>
        <taxon>Plectus</taxon>
    </lineage>
</organism>
<evidence type="ECO:0000313" key="10">
    <source>
        <dbReference type="WBParaSite" id="PSAMB.scaffold1041size36772.g10504.t1"/>
    </source>
</evidence>
<keyword evidence="9" id="KW-1185">Reference proteome</keyword>